<organism evidence="1 2">
    <name type="scientific">Colletotrichum shisoi</name>
    <dbReference type="NCBI Taxonomy" id="2078593"/>
    <lineage>
        <taxon>Eukaryota</taxon>
        <taxon>Fungi</taxon>
        <taxon>Dikarya</taxon>
        <taxon>Ascomycota</taxon>
        <taxon>Pezizomycotina</taxon>
        <taxon>Sordariomycetes</taxon>
        <taxon>Hypocreomycetidae</taxon>
        <taxon>Glomerellales</taxon>
        <taxon>Glomerellaceae</taxon>
        <taxon>Colletotrichum</taxon>
        <taxon>Colletotrichum destructivum species complex</taxon>
    </lineage>
</organism>
<protein>
    <submittedName>
        <fullName evidence="1">Uncharacterized protein</fullName>
    </submittedName>
</protein>
<dbReference type="EMBL" id="PUHP01001763">
    <property type="protein sequence ID" value="TQN65197.1"/>
    <property type="molecule type" value="Genomic_DNA"/>
</dbReference>
<dbReference type="Proteomes" id="UP000326340">
    <property type="component" value="Unassembled WGS sequence"/>
</dbReference>
<dbReference type="AlphaFoldDB" id="A0A5Q4BER2"/>
<proteinExistence type="predicted"/>
<keyword evidence="2" id="KW-1185">Reference proteome</keyword>
<accession>A0A5Q4BER2</accession>
<comment type="caution">
    <text evidence="1">The sequence shown here is derived from an EMBL/GenBank/DDBJ whole genome shotgun (WGS) entry which is preliminary data.</text>
</comment>
<gene>
    <name evidence="1" type="ORF">CSHISOI_10229</name>
</gene>
<sequence length="95" mass="10497">MTRASCAVARWMLSNGTILPRFRRVIWDRQQAAGRSVRVDARGGAHPTANCSGGRGSVWGGLPSERGVCCPAVSAGCRVRWESRDDLQARRCRRR</sequence>
<name>A0A5Q4BER2_9PEZI</name>
<reference evidence="1 2" key="1">
    <citation type="journal article" date="2019" name="Sci. Rep.">
        <title>Colletotrichum shisoi sp. nov., an anthracnose pathogen of Perilla frutescens in Japan: molecular phylogenetic, morphological and genomic evidence.</title>
        <authorList>
            <person name="Gan P."/>
            <person name="Tsushima A."/>
            <person name="Hiroyama R."/>
            <person name="Narusaka M."/>
            <person name="Takano Y."/>
            <person name="Narusaka Y."/>
            <person name="Kawaradani M."/>
            <person name="Damm U."/>
            <person name="Shirasu K."/>
        </authorList>
    </citation>
    <scope>NUCLEOTIDE SEQUENCE [LARGE SCALE GENOMIC DNA]</scope>
    <source>
        <strain evidence="1 2">PG-2018a</strain>
    </source>
</reference>
<evidence type="ECO:0000313" key="1">
    <source>
        <dbReference type="EMBL" id="TQN65197.1"/>
    </source>
</evidence>
<evidence type="ECO:0000313" key="2">
    <source>
        <dbReference type="Proteomes" id="UP000326340"/>
    </source>
</evidence>